<feature type="repeat" description="TPR" evidence="1">
    <location>
        <begin position="193"/>
        <end position="226"/>
    </location>
</feature>
<comment type="caution">
    <text evidence="3">The sequence shown here is derived from an EMBL/GenBank/DDBJ whole genome shotgun (WGS) entry which is preliminary data.</text>
</comment>
<organism evidence="3 4">
    <name type="scientific">Paenibacillus antibioticophila</name>
    <dbReference type="NCBI Taxonomy" id="1274374"/>
    <lineage>
        <taxon>Bacteria</taxon>
        <taxon>Bacillati</taxon>
        <taxon>Bacillota</taxon>
        <taxon>Bacilli</taxon>
        <taxon>Bacillales</taxon>
        <taxon>Paenibacillaceae</taxon>
        <taxon>Paenibacillus</taxon>
    </lineage>
</organism>
<evidence type="ECO:0000313" key="3">
    <source>
        <dbReference type="EMBL" id="GIO35203.1"/>
    </source>
</evidence>
<dbReference type="PANTHER" id="PTHR43630:SF2">
    <property type="entry name" value="GLYCOSYLTRANSFERASE"/>
    <property type="match status" value="1"/>
</dbReference>
<keyword evidence="1" id="KW-0802">TPR repeat</keyword>
<protein>
    <recommendedName>
        <fullName evidence="2">Glycosyltransferase 2-like domain-containing protein</fullName>
    </recommendedName>
</protein>
<evidence type="ECO:0000313" key="4">
    <source>
        <dbReference type="Proteomes" id="UP000681162"/>
    </source>
</evidence>
<dbReference type="PROSITE" id="PS50005">
    <property type="entry name" value="TPR"/>
    <property type="match status" value="1"/>
</dbReference>
<dbReference type="Pfam" id="PF00535">
    <property type="entry name" value="Glycos_transf_2"/>
    <property type="match status" value="1"/>
</dbReference>
<sequence>MKTITLCMIVKNEEDVLARCLSSAKEQVDEIVIIDTGSTDSTVEIARGFTDKIYFFEWIDDFAAARNESIKYATSDYILIMDADEYLDDQANLRADLMDNYDYYYTSIKNETSLGQNFIHTGLRIFKNKIGFEFENRLHENINLTERASELVYGRMKSIIHHTGYTDLKMVEKDKYNRNKRLMSIEVEANPSPYNLFNMGKTYFLVSEYDKAVEFFKRAYPLSLNRVYLPELLTKLAQSLLEIGHKDEALSVLKGAAVLFPNETAIHFNQGIIYCKLNYFKDAEQCFLKCLLLGDQGTTLEEGIGGYRSRLELADLYAETGNSNQAYKEILEVMRSNSLFALSKYLKLAMKMDISFDEVNLVIESNYKISNISELQILLEILYRVRHPLFHHYLRKYNVDPQKHVLFVAELYNKDYEEARNLLYSMDDINSEVAKDVLLFSYILKDMTLLNNIQVHLNLGKSEMKIIKQLLKNEKIVGHLNTNVEKIIFNLLERLIVLKEFEIFQTLCEQLISGDSGYRIKIGQLFNDYGFDELAIDMLSSLYNTESNNITLFRLLGDLCFRNKYLEDAKLFYLKLLQIDPSYSAYERVYNLYETLNDTDNALLIKQEIATKFPIVEWAKDDNQ</sequence>
<dbReference type="InterPro" id="IPR029044">
    <property type="entry name" value="Nucleotide-diphossugar_trans"/>
</dbReference>
<dbReference type="EMBL" id="BORR01000001">
    <property type="protein sequence ID" value="GIO35203.1"/>
    <property type="molecule type" value="Genomic_DNA"/>
</dbReference>
<dbReference type="InterPro" id="IPR011990">
    <property type="entry name" value="TPR-like_helical_dom_sf"/>
</dbReference>
<evidence type="ECO:0000256" key="1">
    <source>
        <dbReference type="PROSITE-ProRule" id="PRU00339"/>
    </source>
</evidence>
<dbReference type="Pfam" id="PF13181">
    <property type="entry name" value="TPR_8"/>
    <property type="match status" value="1"/>
</dbReference>
<name>A0A920CEU7_9BACL</name>
<dbReference type="InterPro" id="IPR001173">
    <property type="entry name" value="Glyco_trans_2-like"/>
</dbReference>
<proteinExistence type="predicted"/>
<dbReference type="RefSeq" id="WP_212937672.1">
    <property type="nucleotide sequence ID" value="NZ_BORR01000001.1"/>
</dbReference>
<dbReference type="PANTHER" id="PTHR43630">
    <property type="entry name" value="POLY-BETA-1,6-N-ACETYL-D-GLUCOSAMINE SYNTHASE"/>
    <property type="match status" value="1"/>
</dbReference>
<keyword evidence="4" id="KW-1185">Reference proteome</keyword>
<gene>
    <name evidence="3" type="ORF">J41TS12_00640</name>
</gene>
<dbReference type="Gene3D" id="3.90.550.10">
    <property type="entry name" value="Spore Coat Polysaccharide Biosynthesis Protein SpsA, Chain A"/>
    <property type="match status" value="1"/>
</dbReference>
<accession>A0A920CEU7</accession>
<dbReference type="Proteomes" id="UP000681162">
    <property type="component" value="Unassembled WGS sequence"/>
</dbReference>
<dbReference type="Gene3D" id="1.25.40.10">
    <property type="entry name" value="Tetratricopeptide repeat domain"/>
    <property type="match status" value="2"/>
</dbReference>
<dbReference type="SUPFAM" id="SSF48452">
    <property type="entry name" value="TPR-like"/>
    <property type="match status" value="1"/>
</dbReference>
<evidence type="ECO:0000259" key="2">
    <source>
        <dbReference type="Pfam" id="PF00535"/>
    </source>
</evidence>
<dbReference type="SUPFAM" id="SSF53448">
    <property type="entry name" value="Nucleotide-diphospho-sugar transferases"/>
    <property type="match status" value="1"/>
</dbReference>
<dbReference type="SMART" id="SM00028">
    <property type="entry name" value="TPR"/>
    <property type="match status" value="5"/>
</dbReference>
<dbReference type="AlphaFoldDB" id="A0A920CEU7"/>
<dbReference type="CDD" id="cd02511">
    <property type="entry name" value="Beta4Glucosyltransferase"/>
    <property type="match status" value="1"/>
</dbReference>
<feature type="domain" description="Glycosyltransferase 2-like" evidence="2">
    <location>
        <begin position="6"/>
        <end position="91"/>
    </location>
</feature>
<reference evidence="3 4" key="1">
    <citation type="submission" date="2021-03" db="EMBL/GenBank/DDBJ databases">
        <title>Antimicrobial resistance genes in bacteria isolated from Japanese honey, and their potential for conferring macrolide and lincosamide resistance in the American foulbrood pathogen Paenibacillus larvae.</title>
        <authorList>
            <person name="Okamoto M."/>
            <person name="Kumagai M."/>
            <person name="Kanamori H."/>
            <person name="Takamatsu D."/>
        </authorList>
    </citation>
    <scope>NUCLEOTIDE SEQUENCE [LARGE SCALE GENOMIC DNA]</scope>
    <source>
        <strain evidence="3 4">J41TS12</strain>
    </source>
</reference>
<dbReference type="InterPro" id="IPR019734">
    <property type="entry name" value="TPR_rpt"/>
</dbReference>